<dbReference type="InterPro" id="IPR027417">
    <property type="entry name" value="P-loop_NTPase"/>
</dbReference>
<comment type="caution">
    <text evidence="6">The sequence shown here is derived from an EMBL/GenBank/DDBJ whole genome shotgun (WGS) entry which is preliminary data.</text>
</comment>
<name>A0A1F2PJP9_9FIRM</name>
<comment type="subunit">
    <text evidence="3">Dimerizes in the presence of ATP but not ADP; ATP-binding is required for double-stranded (ds)DNA-binding. Interacts with DnaA.</text>
</comment>
<accession>A0A1F2PJP9</accession>
<evidence type="ECO:0000313" key="6">
    <source>
        <dbReference type="EMBL" id="OFV71537.1"/>
    </source>
</evidence>
<dbReference type="Pfam" id="PF13614">
    <property type="entry name" value="AAA_31"/>
    <property type="match status" value="1"/>
</dbReference>
<dbReference type="STRING" id="52694.ACWI_10370"/>
<comment type="similarity">
    <text evidence="1">Belongs to the ParA family.</text>
</comment>
<dbReference type="InterPro" id="IPR025669">
    <property type="entry name" value="AAA_dom"/>
</dbReference>
<sequence length="275" mass="30899">MSNCTVIAVVNQKGGVGKTTSTYNLGWELGKLGKKVLLVDLDSQANLTMQAGVPTPDKLSFTLATLLTKCIYDDEFTYDNEDILIHKEMIDLLPSNIELSNVEIQIVNVMSRESVLDRILEKYKDDYDYIIIDCMPSLGMMPINALVAANKVIIPVVPEFWAVKGIEALLKTIKNVKKKMNSGLEIEGILLTKYTPNLRITKEMEQIITDVFGERINVFDSKIPAVTKMGDTAINSLSAREMYESLKIKKHKESIEKVMTAYKNLSLEIVNKEMK</sequence>
<dbReference type="Gene3D" id="3.40.50.300">
    <property type="entry name" value="P-loop containing nucleotide triphosphate hydrolases"/>
    <property type="match status" value="1"/>
</dbReference>
<dbReference type="AlphaFoldDB" id="A0A1F2PJP9"/>
<evidence type="ECO:0000256" key="4">
    <source>
        <dbReference type="ARBA" id="ARBA00071824"/>
    </source>
</evidence>
<dbReference type="InterPro" id="IPR050678">
    <property type="entry name" value="DNA_Partitioning_ATPase"/>
</dbReference>
<proteinExistence type="inferred from homology"/>
<dbReference type="SUPFAM" id="SSF52540">
    <property type="entry name" value="P-loop containing nucleoside triphosphate hydrolases"/>
    <property type="match status" value="1"/>
</dbReference>
<dbReference type="EMBL" id="LKEU01000020">
    <property type="protein sequence ID" value="OFV71537.1"/>
    <property type="molecule type" value="Genomic_DNA"/>
</dbReference>
<dbReference type="PANTHER" id="PTHR13696">
    <property type="entry name" value="P-LOOP CONTAINING NUCLEOSIDE TRIPHOSPHATE HYDROLASE"/>
    <property type="match status" value="1"/>
</dbReference>
<dbReference type="Proteomes" id="UP000176244">
    <property type="component" value="Unassembled WGS sequence"/>
</dbReference>
<evidence type="ECO:0000259" key="5">
    <source>
        <dbReference type="Pfam" id="PF13614"/>
    </source>
</evidence>
<protein>
    <recommendedName>
        <fullName evidence="4">Sporulation initiation inhibitor protein Soj</fullName>
    </recommendedName>
</protein>
<dbReference type="RefSeq" id="WP_070370377.1">
    <property type="nucleotide sequence ID" value="NZ_JAIPPU010000030.1"/>
</dbReference>
<gene>
    <name evidence="6" type="primary">soj_1</name>
    <name evidence="6" type="ORF">ACWI_10370</name>
</gene>
<evidence type="ECO:0000256" key="1">
    <source>
        <dbReference type="ARBA" id="ARBA00006976"/>
    </source>
</evidence>
<evidence type="ECO:0000256" key="2">
    <source>
        <dbReference type="ARBA" id="ARBA00049360"/>
    </source>
</evidence>
<dbReference type="FunFam" id="3.40.50.300:FF:000285">
    <property type="entry name" value="Sporulation initiation inhibitor Soj"/>
    <property type="match status" value="1"/>
</dbReference>
<evidence type="ECO:0000256" key="3">
    <source>
        <dbReference type="ARBA" id="ARBA00062323"/>
    </source>
</evidence>
<dbReference type="GO" id="GO:0016887">
    <property type="term" value="F:ATP hydrolysis activity"/>
    <property type="evidence" value="ECO:0007669"/>
    <property type="project" value="RHEA"/>
</dbReference>
<keyword evidence="6" id="KW-0378">Hydrolase</keyword>
<feature type="domain" description="AAA" evidence="5">
    <location>
        <begin position="5"/>
        <end position="186"/>
    </location>
</feature>
<comment type="catalytic activity">
    <reaction evidence="2">
        <text>ATP + H2O = ADP + phosphate + H(+)</text>
        <dbReference type="Rhea" id="RHEA:13065"/>
        <dbReference type="ChEBI" id="CHEBI:15377"/>
        <dbReference type="ChEBI" id="CHEBI:15378"/>
        <dbReference type="ChEBI" id="CHEBI:30616"/>
        <dbReference type="ChEBI" id="CHEBI:43474"/>
        <dbReference type="ChEBI" id="CHEBI:456216"/>
    </reaction>
</comment>
<reference evidence="6 7" key="1">
    <citation type="submission" date="2015-09" db="EMBL/GenBank/DDBJ databases">
        <title>Genome sequence of Acetobacterium wieringae DSM 1911.</title>
        <authorList>
            <person name="Poehlein A."/>
            <person name="Bengelsdorf F.R."/>
            <person name="Schiel-Bengelsdorf B."/>
            <person name="Duerre P."/>
            <person name="Daniel R."/>
        </authorList>
    </citation>
    <scope>NUCLEOTIDE SEQUENCE [LARGE SCALE GENOMIC DNA]</scope>
    <source>
        <strain evidence="6 7">DSM 1911</strain>
    </source>
</reference>
<dbReference type="PANTHER" id="PTHR13696:SF99">
    <property type="entry name" value="COBYRINIC ACID AC-DIAMIDE SYNTHASE"/>
    <property type="match status" value="1"/>
</dbReference>
<evidence type="ECO:0000313" key="7">
    <source>
        <dbReference type="Proteomes" id="UP000176244"/>
    </source>
</evidence>
<organism evidence="6 7">
    <name type="scientific">Acetobacterium wieringae</name>
    <dbReference type="NCBI Taxonomy" id="52694"/>
    <lineage>
        <taxon>Bacteria</taxon>
        <taxon>Bacillati</taxon>
        <taxon>Bacillota</taxon>
        <taxon>Clostridia</taxon>
        <taxon>Eubacteriales</taxon>
        <taxon>Eubacteriaceae</taxon>
        <taxon>Acetobacterium</taxon>
    </lineage>
</organism>
<dbReference type="CDD" id="cd02042">
    <property type="entry name" value="ParAB_family"/>
    <property type="match status" value="1"/>
</dbReference>